<sequence length="98" mass="10772">AFNFSTVQKHFELFQDTPDNAGNPISASNIYNFDEIGIQIGGGRKGSSEQLLYDHSDRSQYKISSEDLKLVTILETICLDSAAPVPPCFVFKGVNFAP</sequence>
<keyword evidence="2" id="KW-1185">Reference proteome</keyword>
<dbReference type="Proteomes" id="UP001221757">
    <property type="component" value="Unassembled WGS sequence"/>
</dbReference>
<dbReference type="AlphaFoldDB" id="A0AAD7DMS1"/>
<dbReference type="EMBL" id="JARKIE010000038">
    <property type="protein sequence ID" value="KAJ7695471.1"/>
    <property type="molecule type" value="Genomic_DNA"/>
</dbReference>
<name>A0AAD7DMS1_MYCRO</name>
<feature type="non-terminal residue" evidence="1">
    <location>
        <position position="98"/>
    </location>
</feature>
<proteinExistence type="predicted"/>
<feature type="non-terminal residue" evidence="1">
    <location>
        <position position="1"/>
    </location>
</feature>
<evidence type="ECO:0000313" key="1">
    <source>
        <dbReference type="EMBL" id="KAJ7695471.1"/>
    </source>
</evidence>
<protein>
    <recommendedName>
        <fullName evidence="3">DDE-1 domain-containing protein</fullName>
    </recommendedName>
</protein>
<reference evidence="1" key="1">
    <citation type="submission" date="2023-03" db="EMBL/GenBank/DDBJ databases">
        <title>Massive genome expansion in bonnet fungi (Mycena s.s.) driven by repeated elements and novel gene families across ecological guilds.</title>
        <authorList>
            <consortium name="Lawrence Berkeley National Laboratory"/>
            <person name="Harder C.B."/>
            <person name="Miyauchi S."/>
            <person name="Viragh M."/>
            <person name="Kuo A."/>
            <person name="Thoen E."/>
            <person name="Andreopoulos B."/>
            <person name="Lu D."/>
            <person name="Skrede I."/>
            <person name="Drula E."/>
            <person name="Henrissat B."/>
            <person name="Morin E."/>
            <person name="Kohler A."/>
            <person name="Barry K."/>
            <person name="LaButti K."/>
            <person name="Morin E."/>
            <person name="Salamov A."/>
            <person name="Lipzen A."/>
            <person name="Mereny Z."/>
            <person name="Hegedus B."/>
            <person name="Baldrian P."/>
            <person name="Stursova M."/>
            <person name="Weitz H."/>
            <person name="Taylor A."/>
            <person name="Grigoriev I.V."/>
            <person name="Nagy L.G."/>
            <person name="Martin F."/>
            <person name="Kauserud H."/>
        </authorList>
    </citation>
    <scope>NUCLEOTIDE SEQUENCE</scope>
    <source>
        <strain evidence="1">CBHHK067</strain>
    </source>
</reference>
<comment type="caution">
    <text evidence="1">The sequence shown here is derived from an EMBL/GenBank/DDBJ whole genome shotgun (WGS) entry which is preliminary data.</text>
</comment>
<evidence type="ECO:0000313" key="2">
    <source>
        <dbReference type="Proteomes" id="UP001221757"/>
    </source>
</evidence>
<accession>A0AAD7DMS1</accession>
<evidence type="ECO:0008006" key="3">
    <source>
        <dbReference type="Google" id="ProtNLM"/>
    </source>
</evidence>
<gene>
    <name evidence="1" type="ORF">B0H17DRAFT_850565</name>
</gene>
<organism evidence="1 2">
    <name type="scientific">Mycena rosella</name>
    <name type="common">Pink bonnet</name>
    <name type="synonym">Agaricus rosellus</name>
    <dbReference type="NCBI Taxonomy" id="1033263"/>
    <lineage>
        <taxon>Eukaryota</taxon>
        <taxon>Fungi</taxon>
        <taxon>Dikarya</taxon>
        <taxon>Basidiomycota</taxon>
        <taxon>Agaricomycotina</taxon>
        <taxon>Agaricomycetes</taxon>
        <taxon>Agaricomycetidae</taxon>
        <taxon>Agaricales</taxon>
        <taxon>Marasmiineae</taxon>
        <taxon>Mycenaceae</taxon>
        <taxon>Mycena</taxon>
    </lineage>
</organism>